<dbReference type="InterPro" id="IPR048482">
    <property type="entry name" value="GH141_ins"/>
</dbReference>
<gene>
    <name evidence="2" type="ORF">ACFSKL_17175</name>
</gene>
<feature type="domain" description="GH141-like insertion" evidence="1">
    <location>
        <begin position="137"/>
        <end position="290"/>
    </location>
</feature>
<dbReference type="PANTHER" id="PTHR36453:SF1">
    <property type="entry name" value="RIGHT HANDED BETA HELIX DOMAIN-CONTAINING PROTEIN"/>
    <property type="match status" value="1"/>
</dbReference>
<accession>A0ABW4VP29</accession>
<dbReference type="EMBL" id="JBHUHR010000045">
    <property type="protein sequence ID" value="MFD2036542.1"/>
    <property type="molecule type" value="Genomic_DNA"/>
</dbReference>
<dbReference type="Gene3D" id="2.160.20.10">
    <property type="entry name" value="Single-stranded right-handed beta-helix, Pectin lyase-like"/>
    <property type="match status" value="2"/>
</dbReference>
<dbReference type="RefSeq" id="WP_376887649.1">
    <property type="nucleotide sequence ID" value="NZ_JBHUHR010000045.1"/>
</dbReference>
<sequence>MNKLRLTQIFLFTFLLFSIFPTNGAEIWVAANGSDLNDGGKQSPVLSLQIALRKARELRRLNDPSIEGGIFIYLQNGTYSLDETLQIRPEDSGTASSPTWILAAPDSKPVISGGEKVTGWKKNTSKLTGLPKAAQNKLWVAPIPRKAGNQVAFRQLYINDQKAVRASNLDAPKLERILAIDKEKQEMWIPTPKVKFGNLNDAELVIHQWWAIANLRIKSMEAFGDSSKVTFHQPESLIEFEHPWPAPFIDDKKEYEGNSVFFIQGAVELLDKPGEWYADHKNGLLYYWPKEGEDMSNVDAVVPSLETIVQIEGTLDHPVKHVGFKDLTFKHAGWMRPSMAGHVPLQAGWYIMEAYSLKEPGTPDKAKLENQAWIGRQTAAVQVANARYFAMEGCKIEHVAATGLDLVSGVQHSKIIGNVFRDIGGTGIQAGFFGSHAFEAHLPYNPQDSRELVGFAEISNNLITDATNEDWGCVGISIGFAHDINIEYNEVVDVNYSGICVGWGWTKTLSASKNNRIHANKIHRFAKQMYDVGGIYTLSAQPNMEISENVIYDLIDAPYPHMRHHHQYIYFDEGSSYIRAIDNWTERDKFFSNTPGPGNEWKNNGPQVSDEIKNKAGIQPAYQSILDK</sequence>
<dbReference type="PANTHER" id="PTHR36453">
    <property type="entry name" value="SECRETED PROTEIN-RELATED"/>
    <property type="match status" value="1"/>
</dbReference>
<protein>
    <submittedName>
        <fullName evidence="2">Right-handed parallel beta-helix repeat-containing protein</fullName>
    </submittedName>
</protein>
<comment type="caution">
    <text evidence="2">The sequence shown here is derived from an EMBL/GenBank/DDBJ whole genome shotgun (WGS) entry which is preliminary data.</text>
</comment>
<organism evidence="2 3">
    <name type="scientific">Belliella marina</name>
    <dbReference type="NCBI Taxonomy" id="1644146"/>
    <lineage>
        <taxon>Bacteria</taxon>
        <taxon>Pseudomonadati</taxon>
        <taxon>Bacteroidota</taxon>
        <taxon>Cytophagia</taxon>
        <taxon>Cytophagales</taxon>
        <taxon>Cyclobacteriaceae</taxon>
        <taxon>Belliella</taxon>
    </lineage>
</organism>
<dbReference type="SUPFAM" id="SSF51126">
    <property type="entry name" value="Pectin lyase-like"/>
    <property type="match status" value="1"/>
</dbReference>
<keyword evidence="3" id="KW-1185">Reference proteome</keyword>
<dbReference type="InterPro" id="IPR011050">
    <property type="entry name" value="Pectin_lyase_fold/virulence"/>
</dbReference>
<proteinExistence type="predicted"/>
<dbReference type="SMART" id="SM00710">
    <property type="entry name" value="PbH1"/>
    <property type="match status" value="5"/>
</dbReference>
<dbReference type="InterPro" id="IPR006626">
    <property type="entry name" value="PbH1"/>
</dbReference>
<evidence type="ECO:0000313" key="2">
    <source>
        <dbReference type="EMBL" id="MFD2036542.1"/>
    </source>
</evidence>
<evidence type="ECO:0000259" key="1">
    <source>
        <dbReference type="Pfam" id="PF21231"/>
    </source>
</evidence>
<dbReference type="InterPro" id="IPR012334">
    <property type="entry name" value="Pectin_lyas_fold"/>
</dbReference>
<reference evidence="3" key="1">
    <citation type="journal article" date="2019" name="Int. J. Syst. Evol. Microbiol.">
        <title>The Global Catalogue of Microorganisms (GCM) 10K type strain sequencing project: providing services to taxonomists for standard genome sequencing and annotation.</title>
        <authorList>
            <consortium name="The Broad Institute Genomics Platform"/>
            <consortium name="The Broad Institute Genome Sequencing Center for Infectious Disease"/>
            <person name="Wu L."/>
            <person name="Ma J."/>
        </authorList>
    </citation>
    <scope>NUCLEOTIDE SEQUENCE [LARGE SCALE GENOMIC DNA]</scope>
    <source>
        <strain evidence="3">CGMCC 1.15180</strain>
    </source>
</reference>
<name>A0ABW4VP29_9BACT</name>
<evidence type="ECO:0000313" key="3">
    <source>
        <dbReference type="Proteomes" id="UP001597361"/>
    </source>
</evidence>
<dbReference type="Proteomes" id="UP001597361">
    <property type="component" value="Unassembled WGS sequence"/>
</dbReference>
<dbReference type="Pfam" id="PF21231">
    <property type="entry name" value="GH141_M"/>
    <property type="match status" value="1"/>
</dbReference>